<evidence type="ECO:0000256" key="7">
    <source>
        <dbReference type="ARBA" id="ARBA00023136"/>
    </source>
</evidence>
<dbReference type="Pfam" id="PF02535">
    <property type="entry name" value="Zip"/>
    <property type="match status" value="1"/>
</dbReference>
<sequence length="241" mass="25507">MSSLVRVLIYSSLAGSTILIGGYLGTKQVSERILSFMLSFGAGILISVISFSLIPEAYQKTGIFATSISFILGGIFFLIVDDYIERHFDAGVGIALGTFLDDLPESISMGVGFASEGGGLGVVLAVTIFLHNIPEGFLITEEMMNEGNLNKKTAYLIAGLIALTNPLGALIGFKFLVEFSELWIGSIMAFAGGAILYMVTDEMIPRAVATGGKLEVLGILIGFLSSYLLGEIFSATGALTF</sequence>
<feature type="transmembrane region" description="Helical" evidence="8">
    <location>
        <begin position="61"/>
        <end position="80"/>
    </location>
</feature>
<dbReference type="PANTHER" id="PTHR11040:SF211">
    <property type="entry name" value="ZINC TRANSPORTER ZIP11"/>
    <property type="match status" value="1"/>
</dbReference>
<dbReference type="EMBL" id="FUWM01000010">
    <property type="protein sequence ID" value="SJZ62558.1"/>
    <property type="molecule type" value="Genomic_DNA"/>
</dbReference>
<keyword evidence="5" id="KW-0862">Zinc</keyword>
<organism evidence="9 10">
    <name type="scientific">Selenihalanaerobacter shriftii</name>
    <dbReference type="NCBI Taxonomy" id="142842"/>
    <lineage>
        <taxon>Bacteria</taxon>
        <taxon>Bacillati</taxon>
        <taxon>Bacillota</taxon>
        <taxon>Clostridia</taxon>
        <taxon>Halanaerobiales</taxon>
        <taxon>Halobacteroidaceae</taxon>
        <taxon>Selenihalanaerobacter</taxon>
    </lineage>
</organism>
<keyword evidence="7 8" id="KW-0472">Membrane</keyword>
<dbReference type="RefSeq" id="WP_078809838.1">
    <property type="nucleotide sequence ID" value="NZ_FUWM01000010.1"/>
</dbReference>
<proteinExistence type="inferred from homology"/>
<accession>A0A1T4M704</accession>
<dbReference type="AlphaFoldDB" id="A0A1T4M704"/>
<reference evidence="10" key="1">
    <citation type="submission" date="2017-02" db="EMBL/GenBank/DDBJ databases">
        <authorList>
            <person name="Varghese N."/>
            <person name="Submissions S."/>
        </authorList>
    </citation>
    <scope>NUCLEOTIDE SEQUENCE [LARGE SCALE GENOMIC DNA]</scope>
    <source>
        <strain evidence="10">ATCC BAA-73</strain>
    </source>
</reference>
<comment type="subcellular location">
    <subcellularLocation>
        <location evidence="1">Cell membrane</location>
        <topology evidence="1">Multi-pass membrane protein</topology>
    </subcellularLocation>
</comment>
<name>A0A1T4M704_9FIRM</name>
<evidence type="ECO:0000256" key="2">
    <source>
        <dbReference type="ARBA" id="ARBA00006939"/>
    </source>
</evidence>
<evidence type="ECO:0000256" key="1">
    <source>
        <dbReference type="ARBA" id="ARBA00004651"/>
    </source>
</evidence>
<evidence type="ECO:0000256" key="4">
    <source>
        <dbReference type="ARBA" id="ARBA00022692"/>
    </source>
</evidence>
<feature type="transmembrane region" description="Helical" evidence="8">
    <location>
        <begin position="7"/>
        <end position="26"/>
    </location>
</feature>
<evidence type="ECO:0000313" key="10">
    <source>
        <dbReference type="Proteomes" id="UP000190625"/>
    </source>
</evidence>
<feature type="transmembrane region" description="Helical" evidence="8">
    <location>
        <begin position="216"/>
        <end position="239"/>
    </location>
</feature>
<dbReference type="InterPro" id="IPR003689">
    <property type="entry name" value="ZIP"/>
</dbReference>
<keyword evidence="4 8" id="KW-0812">Transmembrane</keyword>
<dbReference type="STRING" id="142842.SAMN02745118_01357"/>
<comment type="similarity">
    <text evidence="2">Belongs to the ZIP transporter (TC 2.A.5) family.</text>
</comment>
<dbReference type="Proteomes" id="UP000190625">
    <property type="component" value="Unassembled WGS sequence"/>
</dbReference>
<feature type="transmembrane region" description="Helical" evidence="8">
    <location>
        <begin position="182"/>
        <end position="204"/>
    </location>
</feature>
<keyword evidence="6 8" id="KW-1133">Transmembrane helix</keyword>
<dbReference type="PANTHER" id="PTHR11040">
    <property type="entry name" value="ZINC/IRON TRANSPORTER"/>
    <property type="match status" value="1"/>
</dbReference>
<evidence type="ECO:0000256" key="3">
    <source>
        <dbReference type="ARBA" id="ARBA00022475"/>
    </source>
</evidence>
<feature type="transmembrane region" description="Helical" evidence="8">
    <location>
        <begin position="107"/>
        <end position="133"/>
    </location>
</feature>
<gene>
    <name evidence="9" type="ORF">SAMN02745118_01357</name>
</gene>
<evidence type="ECO:0000256" key="5">
    <source>
        <dbReference type="ARBA" id="ARBA00022833"/>
    </source>
</evidence>
<dbReference type="GO" id="GO:0005886">
    <property type="term" value="C:plasma membrane"/>
    <property type="evidence" value="ECO:0007669"/>
    <property type="project" value="UniProtKB-SubCell"/>
</dbReference>
<keyword evidence="10" id="KW-1185">Reference proteome</keyword>
<dbReference type="OrthoDB" id="9787346at2"/>
<protein>
    <submittedName>
        <fullName evidence="9">Zinc transporter, ZIP family</fullName>
    </submittedName>
</protein>
<dbReference type="GO" id="GO:0005385">
    <property type="term" value="F:zinc ion transmembrane transporter activity"/>
    <property type="evidence" value="ECO:0007669"/>
    <property type="project" value="TreeGrafter"/>
</dbReference>
<keyword evidence="3" id="KW-1003">Cell membrane</keyword>
<evidence type="ECO:0000256" key="6">
    <source>
        <dbReference type="ARBA" id="ARBA00022989"/>
    </source>
</evidence>
<feature type="transmembrane region" description="Helical" evidence="8">
    <location>
        <begin position="32"/>
        <end position="54"/>
    </location>
</feature>
<evidence type="ECO:0000313" key="9">
    <source>
        <dbReference type="EMBL" id="SJZ62558.1"/>
    </source>
</evidence>
<feature type="transmembrane region" description="Helical" evidence="8">
    <location>
        <begin position="154"/>
        <end position="176"/>
    </location>
</feature>
<evidence type="ECO:0000256" key="8">
    <source>
        <dbReference type="SAM" id="Phobius"/>
    </source>
</evidence>